<sequence length="102" mass="11170">TALVRCLASTTCSSDDSSAQKSICDVSCPDSPAKSTRAAVITFGGTSSGVAIVQSGSSGYISMFWRNAFTIIHQRNRCSLLTRFSQIWKRNYCNSTDCYREH</sequence>
<organism evidence="1 2">
    <name type="scientific">Streblomastix strix</name>
    <dbReference type="NCBI Taxonomy" id="222440"/>
    <lineage>
        <taxon>Eukaryota</taxon>
        <taxon>Metamonada</taxon>
        <taxon>Preaxostyla</taxon>
        <taxon>Oxymonadida</taxon>
        <taxon>Streblomastigidae</taxon>
        <taxon>Streblomastix</taxon>
    </lineage>
</organism>
<name>A0A5J4T7R8_9EUKA</name>
<evidence type="ECO:0000313" key="2">
    <source>
        <dbReference type="Proteomes" id="UP000324800"/>
    </source>
</evidence>
<dbReference type="Proteomes" id="UP000324800">
    <property type="component" value="Unassembled WGS sequence"/>
</dbReference>
<evidence type="ECO:0000313" key="1">
    <source>
        <dbReference type="EMBL" id="KAA6354486.1"/>
    </source>
</evidence>
<gene>
    <name evidence="1" type="ORF">EZS28_049986</name>
</gene>
<proteinExistence type="predicted"/>
<comment type="caution">
    <text evidence="1">The sequence shown here is derived from an EMBL/GenBank/DDBJ whole genome shotgun (WGS) entry which is preliminary data.</text>
</comment>
<dbReference type="AlphaFoldDB" id="A0A5J4T7R8"/>
<feature type="non-terminal residue" evidence="1">
    <location>
        <position position="1"/>
    </location>
</feature>
<dbReference type="EMBL" id="SNRW01036236">
    <property type="protein sequence ID" value="KAA6354486.1"/>
    <property type="molecule type" value="Genomic_DNA"/>
</dbReference>
<reference evidence="1 2" key="1">
    <citation type="submission" date="2019-03" db="EMBL/GenBank/DDBJ databases">
        <title>Single cell metagenomics reveals metabolic interactions within the superorganism composed of flagellate Streblomastix strix and complex community of Bacteroidetes bacteria on its surface.</title>
        <authorList>
            <person name="Treitli S.C."/>
            <person name="Kolisko M."/>
            <person name="Husnik F."/>
            <person name="Keeling P."/>
            <person name="Hampl V."/>
        </authorList>
    </citation>
    <scope>NUCLEOTIDE SEQUENCE [LARGE SCALE GENOMIC DNA]</scope>
    <source>
        <strain evidence="1">ST1C</strain>
    </source>
</reference>
<protein>
    <submittedName>
        <fullName evidence="1">Uncharacterized protein</fullName>
    </submittedName>
</protein>
<accession>A0A5J4T7R8</accession>